<sequence>MAFDTLRFKTTQPLSSSLELRLHVDVGSLHEANGEEGIAHYLEHMAFQSLRSYSGDELFPLMQRLGIDAFGKHSNAYTDYTETVYRLSLPDTDHETITACFTLMRDYTDGMLLLESELEIEMGVVLSELQDTETVEDQFSWSFPDYLISKRWLIGLEESIQKFIRQQFLDFYQDYYIPRRTTLIVVGDMNATSMEDLITKFFDSMEDAGPLGKPVEVGNTSSGKGLRTAVFEDEGLEGDELYLEVVKPGVGAPDSAAGRIERIQLHVCNRIASERLQSYGYDDYSAISWGGAYIDSWYNIFELGAIWVAPQLVGSLSSDCNPRTGGPTGAAV</sequence>
<dbReference type="GO" id="GO:0006508">
    <property type="term" value="P:proteolysis"/>
    <property type="evidence" value="ECO:0007669"/>
    <property type="project" value="UniProtKB-KW"/>
</dbReference>
<accession>A0A9N8EBB4</accession>
<evidence type="ECO:0000256" key="4">
    <source>
        <dbReference type="ARBA" id="ARBA00022833"/>
    </source>
</evidence>
<dbReference type="OrthoDB" id="952271at2759"/>
<evidence type="ECO:0000259" key="6">
    <source>
        <dbReference type="Pfam" id="PF00675"/>
    </source>
</evidence>
<dbReference type="Proteomes" id="UP001153069">
    <property type="component" value="Unassembled WGS sequence"/>
</dbReference>
<organism evidence="8 9">
    <name type="scientific">Seminavis robusta</name>
    <dbReference type="NCBI Taxonomy" id="568900"/>
    <lineage>
        <taxon>Eukaryota</taxon>
        <taxon>Sar</taxon>
        <taxon>Stramenopiles</taxon>
        <taxon>Ochrophyta</taxon>
        <taxon>Bacillariophyta</taxon>
        <taxon>Bacillariophyceae</taxon>
        <taxon>Bacillariophycidae</taxon>
        <taxon>Naviculales</taxon>
        <taxon>Naviculaceae</taxon>
        <taxon>Seminavis</taxon>
    </lineage>
</organism>
<dbReference type="InterPro" id="IPR011249">
    <property type="entry name" value="Metalloenz_LuxS/M16"/>
</dbReference>
<dbReference type="EMBL" id="CAICTM010000841">
    <property type="protein sequence ID" value="CAB9517245.1"/>
    <property type="molecule type" value="Genomic_DNA"/>
</dbReference>
<dbReference type="PANTHER" id="PTHR43690">
    <property type="entry name" value="NARDILYSIN"/>
    <property type="match status" value="1"/>
</dbReference>
<evidence type="ECO:0000256" key="3">
    <source>
        <dbReference type="ARBA" id="ARBA00022801"/>
    </source>
</evidence>
<evidence type="ECO:0000256" key="5">
    <source>
        <dbReference type="ARBA" id="ARBA00023049"/>
    </source>
</evidence>
<keyword evidence="9" id="KW-1185">Reference proteome</keyword>
<evidence type="ECO:0000313" key="8">
    <source>
        <dbReference type="EMBL" id="CAB9517245.1"/>
    </source>
</evidence>
<keyword evidence="2 8" id="KW-0645">Protease</keyword>
<dbReference type="PANTHER" id="PTHR43690:SF17">
    <property type="entry name" value="PROTEIN YHJJ"/>
    <property type="match status" value="1"/>
</dbReference>
<reference evidence="8" key="1">
    <citation type="submission" date="2020-06" db="EMBL/GenBank/DDBJ databases">
        <authorList>
            <consortium name="Plant Systems Biology data submission"/>
        </authorList>
    </citation>
    <scope>NUCLEOTIDE SEQUENCE</scope>
    <source>
        <strain evidence="8">D6</strain>
    </source>
</reference>
<feature type="domain" description="Peptidase M16 N-terminal" evidence="6">
    <location>
        <begin position="17"/>
        <end position="135"/>
    </location>
</feature>
<name>A0A9N8EBB4_9STRA</name>
<comment type="similarity">
    <text evidence="1">Belongs to the peptidase M16 family.</text>
</comment>
<gene>
    <name evidence="8" type="ORF">SEMRO_842_G209720.1</name>
</gene>
<dbReference type="InterPro" id="IPR007863">
    <property type="entry name" value="Peptidase_M16_C"/>
</dbReference>
<evidence type="ECO:0000256" key="1">
    <source>
        <dbReference type="ARBA" id="ARBA00007261"/>
    </source>
</evidence>
<dbReference type="Gene3D" id="3.30.830.10">
    <property type="entry name" value="Metalloenzyme, LuxS/M16 peptidase-like"/>
    <property type="match status" value="1"/>
</dbReference>
<keyword evidence="3" id="KW-0378">Hydrolase</keyword>
<evidence type="ECO:0000313" key="9">
    <source>
        <dbReference type="Proteomes" id="UP001153069"/>
    </source>
</evidence>
<dbReference type="Pfam" id="PF05193">
    <property type="entry name" value="Peptidase_M16_C"/>
    <property type="match status" value="1"/>
</dbReference>
<dbReference type="Pfam" id="PF00675">
    <property type="entry name" value="Peptidase_M16"/>
    <property type="match status" value="1"/>
</dbReference>
<feature type="domain" description="Peptidase M16 C-terminal" evidence="7">
    <location>
        <begin position="164"/>
        <end position="257"/>
    </location>
</feature>
<dbReference type="GO" id="GO:0046872">
    <property type="term" value="F:metal ion binding"/>
    <property type="evidence" value="ECO:0007669"/>
    <property type="project" value="InterPro"/>
</dbReference>
<protein>
    <submittedName>
        <fullName evidence="8">Zinc protease PQQL</fullName>
    </submittedName>
</protein>
<comment type="caution">
    <text evidence="8">The sequence shown here is derived from an EMBL/GenBank/DDBJ whole genome shotgun (WGS) entry which is preliminary data.</text>
</comment>
<keyword evidence="5" id="KW-0482">Metalloprotease</keyword>
<evidence type="ECO:0000259" key="7">
    <source>
        <dbReference type="Pfam" id="PF05193"/>
    </source>
</evidence>
<dbReference type="AlphaFoldDB" id="A0A9N8EBB4"/>
<dbReference type="SUPFAM" id="SSF63411">
    <property type="entry name" value="LuxS/MPP-like metallohydrolase"/>
    <property type="match status" value="1"/>
</dbReference>
<dbReference type="InterPro" id="IPR011765">
    <property type="entry name" value="Pept_M16_N"/>
</dbReference>
<evidence type="ECO:0000256" key="2">
    <source>
        <dbReference type="ARBA" id="ARBA00022670"/>
    </source>
</evidence>
<proteinExistence type="inferred from homology"/>
<keyword evidence="4" id="KW-0862">Zinc</keyword>
<dbReference type="InterPro" id="IPR050626">
    <property type="entry name" value="Peptidase_M16"/>
</dbReference>
<dbReference type="GO" id="GO:0008237">
    <property type="term" value="F:metallopeptidase activity"/>
    <property type="evidence" value="ECO:0007669"/>
    <property type="project" value="UniProtKB-KW"/>
</dbReference>